<sequence>MMMKITYRANLLNIHPWILCQKKEKVHTLDSDEEEDPDAENVLGDKSSNILNENDIEGQEAPTIEFEGETTITPFNMKEEMEDGHFDGEGFYHFKKDSEQIKDAWLDDIDWVKVKHGEDVKNKYGSDDESDDEGAEETADNSTTAEQATGNKELVIYKQLMLHLKPEETVQKALKRLGGGKKLTSAQKWKLKKQQKQNSEPESSGNMEAMLQLTELVNKIVELGNMDVYQETYEMISVKVKRAENNEPALDMFAEVSEAAKQGEAALGGSALEEVRWQLRWENKDEAELEGPYTASELVKWQESGKLSKGAYVRKMGSSDTAWYHTNRIDFELYV</sequence>
<dbReference type="PANTHER" id="PTHR13138:SF3">
    <property type="entry name" value="CD2 ANTIGEN CYTOPLASMIC TAIL-BINDING PROTEIN 2"/>
    <property type="match status" value="1"/>
</dbReference>
<evidence type="ECO:0000313" key="4">
    <source>
        <dbReference type="RefSeq" id="XP_018011583.1"/>
    </source>
</evidence>
<dbReference type="PROSITE" id="PS50829">
    <property type="entry name" value="GYF"/>
    <property type="match status" value="1"/>
</dbReference>
<dbReference type="AlphaFoldDB" id="A0A8B7NDA7"/>
<dbReference type="GO" id="GO:0005682">
    <property type="term" value="C:U5 snRNP"/>
    <property type="evidence" value="ECO:0007669"/>
    <property type="project" value="InterPro"/>
</dbReference>
<dbReference type="OrthoDB" id="331341at2759"/>
<evidence type="ECO:0000259" key="2">
    <source>
        <dbReference type="PROSITE" id="PS50829"/>
    </source>
</evidence>
<dbReference type="InterPro" id="IPR035445">
    <property type="entry name" value="GYF-like_dom_sf"/>
</dbReference>
<feature type="compositionally biased region" description="Acidic residues" evidence="1">
    <location>
        <begin position="127"/>
        <end position="139"/>
    </location>
</feature>
<dbReference type="RefSeq" id="XP_018011583.1">
    <property type="nucleotide sequence ID" value="XM_018156094.1"/>
</dbReference>
<dbReference type="OMA" id="GENTNFY"/>
<dbReference type="SMART" id="SM00444">
    <property type="entry name" value="GYF"/>
    <property type="match status" value="1"/>
</dbReference>
<name>A0A8B7NDA7_HYAAZ</name>
<dbReference type="KEGG" id="hazt:108668839"/>
<proteinExistence type="predicted"/>
<keyword evidence="3" id="KW-1185">Reference proteome</keyword>
<protein>
    <submittedName>
        <fullName evidence="4">CD2 antigen cytoplasmic tail-binding protein 2 homolog</fullName>
    </submittedName>
</protein>
<evidence type="ECO:0000313" key="3">
    <source>
        <dbReference type="Proteomes" id="UP000694843"/>
    </source>
</evidence>
<dbReference type="GeneID" id="108668839"/>
<feature type="region of interest" description="Disordered" evidence="1">
    <location>
        <begin position="29"/>
        <end position="58"/>
    </location>
</feature>
<feature type="region of interest" description="Disordered" evidence="1">
    <location>
        <begin position="185"/>
        <end position="206"/>
    </location>
</feature>
<dbReference type="PANTHER" id="PTHR13138">
    <property type="entry name" value="PROTEIN LIN1"/>
    <property type="match status" value="1"/>
</dbReference>
<evidence type="ECO:0000256" key="1">
    <source>
        <dbReference type="SAM" id="MobiDB-lite"/>
    </source>
</evidence>
<organism evidence="3 4">
    <name type="scientific">Hyalella azteca</name>
    <name type="common">Amphipod</name>
    <dbReference type="NCBI Taxonomy" id="294128"/>
    <lineage>
        <taxon>Eukaryota</taxon>
        <taxon>Metazoa</taxon>
        <taxon>Ecdysozoa</taxon>
        <taxon>Arthropoda</taxon>
        <taxon>Crustacea</taxon>
        <taxon>Multicrustacea</taxon>
        <taxon>Malacostraca</taxon>
        <taxon>Eumalacostraca</taxon>
        <taxon>Peracarida</taxon>
        <taxon>Amphipoda</taxon>
        <taxon>Senticaudata</taxon>
        <taxon>Talitrida</taxon>
        <taxon>Talitroidea</taxon>
        <taxon>Hyalellidae</taxon>
        <taxon>Hyalella</taxon>
    </lineage>
</organism>
<dbReference type="InterPro" id="IPR039905">
    <property type="entry name" value="CD2BP2/Lin1"/>
</dbReference>
<dbReference type="SUPFAM" id="SSF55277">
    <property type="entry name" value="GYF domain"/>
    <property type="match status" value="1"/>
</dbReference>
<feature type="domain" description="GYF" evidence="2">
    <location>
        <begin position="274"/>
        <end position="332"/>
    </location>
</feature>
<gene>
    <name evidence="4" type="primary">LOC108668839</name>
</gene>
<accession>A0A8B7NDA7</accession>
<reference evidence="4" key="1">
    <citation type="submission" date="2025-08" db="UniProtKB">
        <authorList>
            <consortium name="RefSeq"/>
        </authorList>
    </citation>
    <scope>IDENTIFICATION</scope>
</reference>
<dbReference type="InterPro" id="IPR003169">
    <property type="entry name" value="GYF"/>
</dbReference>
<dbReference type="Gene3D" id="3.30.1490.40">
    <property type="match status" value="1"/>
</dbReference>
<feature type="region of interest" description="Disordered" evidence="1">
    <location>
        <begin position="120"/>
        <end position="147"/>
    </location>
</feature>
<dbReference type="CTD" id="34432"/>
<dbReference type="Proteomes" id="UP000694843">
    <property type="component" value="Unplaced"/>
</dbReference>